<reference evidence="15" key="1">
    <citation type="journal article" date="2019" name="Int. J. Syst. Evol. Microbiol.">
        <title>The Global Catalogue of Microorganisms (GCM) 10K type strain sequencing project: providing services to taxonomists for standard genome sequencing and annotation.</title>
        <authorList>
            <consortium name="The Broad Institute Genomics Platform"/>
            <consortium name="The Broad Institute Genome Sequencing Center for Infectious Disease"/>
            <person name="Wu L."/>
            <person name="Ma J."/>
        </authorList>
    </citation>
    <scope>NUCLEOTIDE SEQUENCE [LARGE SCALE GENOMIC DNA]</scope>
    <source>
        <strain evidence="15">CCUG 53816</strain>
    </source>
</reference>
<comment type="similarity">
    <text evidence="2 10 12">Belongs to the FKBP-type PPIase family. Tig subfamily.</text>
</comment>
<dbReference type="InterPro" id="IPR037041">
    <property type="entry name" value="Trigger_fac_C_sf"/>
</dbReference>
<dbReference type="SUPFAM" id="SSF109998">
    <property type="entry name" value="Triger factor/SurA peptide-binding domain-like"/>
    <property type="match status" value="1"/>
</dbReference>
<dbReference type="InterPro" id="IPR027304">
    <property type="entry name" value="Trigger_fact/SurA_dom_sf"/>
</dbReference>
<dbReference type="InterPro" id="IPR046357">
    <property type="entry name" value="PPIase_dom_sf"/>
</dbReference>
<evidence type="ECO:0000256" key="4">
    <source>
        <dbReference type="ARBA" id="ARBA00016902"/>
    </source>
</evidence>
<dbReference type="HAMAP" id="MF_00303">
    <property type="entry name" value="Trigger_factor_Tig"/>
    <property type="match status" value="1"/>
</dbReference>
<dbReference type="GO" id="GO:0003755">
    <property type="term" value="F:peptidyl-prolyl cis-trans isomerase activity"/>
    <property type="evidence" value="ECO:0007669"/>
    <property type="project" value="UniProtKB-EC"/>
</dbReference>
<keyword evidence="15" id="KW-1185">Reference proteome</keyword>
<feature type="domain" description="PPIase FKBP-type" evidence="13">
    <location>
        <begin position="165"/>
        <end position="247"/>
    </location>
</feature>
<evidence type="ECO:0000256" key="7">
    <source>
        <dbReference type="ARBA" id="ARBA00023186"/>
    </source>
</evidence>
<proteinExistence type="inferred from homology"/>
<protein>
    <recommendedName>
        <fullName evidence="4 10">Trigger factor</fullName>
        <shortName evidence="10">TF</shortName>
        <ecNumber evidence="3 10">5.2.1.8</ecNumber>
    </recommendedName>
    <alternativeName>
        <fullName evidence="9 10">PPIase</fullName>
    </alternativeName>
</protein>
<evidence type="ECO:0000313" key="14">
    <source>
        <dbReference type="EMBL" id="MFC3847667.1"/>
    </source>
</evidence>
<dbReference type="InterPro" id="IPR005215">
    <property type="entry name" value="Trig_fac"/>
</dbReference>
<dbReference type="EMBL" id="JBHRZO010000018">
    <property type="protein sequence ID" value="MFC3847667.1"/>
    <property type="molecule type" value="Genomic_DNA"/>
</dbReference>
<evidence type="ECO:0000256" key="9">
    <source>
        <dbReference type="ARBA" id="ARBA00029986"/>
    </source>
</evidence>
<name>A0ABV7ZJM7_9HELI</name>
<dbReference type="InterPro" id="IPR001179">
    <property type="entry name" value="PPIase_FKBP_dom"/>
</dbReference>
<keyword evidence="6 10" id="KW-0697">Rotamase</keyword>
<dbReference type="PIRSF" id="PIRSF003095">
    <property type="entry name" value="Trigger_factor"/>
    <property type="match status" value="1"/>
</dbReference>
<sequence length="437" mass="50218">MDLETKRLDGANAHIHAKPSLEVFEEKSKKVAQKIARNTKIDGFRRGKVPLNVIQQRYQDRINEETRQELLDSVLHAGVKALELAPQEMMGSPAILKFEKQDTHFDIELRIGIKPHIDLSSVESCIPDFTIDEISQAQVQERLDILAKEKSSFSDAPENTLVAKDHGVIIDFEGLLDGQPFEGNKAQNFALIVGEGRLLEDFETQLIGMRVDEEKQFVVRFPKDYANATLADKEVSFHVKLHQIQIRQIPEIDDAFVKAVLNQEKEPTLELLRQKIKDQLFLEAKTKLYNQELKDKLMKNLEDTLCFDLPTTLLEQEIDLALHQSLQDTPQEELEELQKDPLKLKEKRESFRAEALKSVRVTFIIEALSRQEKIEVQDSEVFQVIYHEAMMTKQDPKQLIAYYEKNYMLPAVKMTLIGDKLLTCLLDKRLAKAQEAS</sequence>
<evidence type="ECO:0000256" key="10">
    <source>
        <dbReference type="HAMAP-Rule" id="MF_00303"/>
    </source>
</evidence>
<comment type="function">
    <text evidence="10">Involved in protein export. Acts as a chaperone by maintaining the newly synthesized protein in an open conformation. Functions as a peptidyl-prolyl cis-trans isomerase.</text>
</comment>
<dbReference type="SUPFAM" id="SSF54534">
    <property type="entry name" value="FKBP-like"/>
    <property type="match status" value="1"/>
</dbReference>
<dbReference type="Pfam" id="PF00254">
    <property type="entry name" value="FKBP_C"/>
    <property type="match status" value="1"/>
</dbReference>
<evidence type="ECO:0000256" key="11">
    <source>
        <dbReference type="PROSITE-ProRule" id="PRU00277"/>
    </source>
</evidence>
<evidence type="ECO:0000259" key="13">
    <source>
        <dbReference type="PROSITE" id="PS50059"/>
    </source>
</evidence>
<keyword evidence="10 12" id="KW-0132">Cell division</keyword>
<evidence type="ECO:0000256" key="12">
    <source>
        <dbReference type="RuleBase" id="RU003914"/>
    </source>
</evidence>
<keyword evidence="5 10" id="KW-0963">Cytoplasm</keyword>
<evidence type="ECO:0000313" key="15">
    <source>
        <dbReference type="Proteomes" id="UP001595783"/>
    </source>
</evidence>
<dbReference type="Gene3D" id="3.30.70.1050">
    <property type="entry name" value="Trigger factor ribosome-binding domain"/>
    <property type="match status" value="1"/>
</dbReference>
<keyword evidence="10 12" id="KW-0131">Cell cycle</keyword>
<dbReference type="Gene3D" id="3.10.50.40">
    <property type="match status" value="1"/>
</dbReference>
<dbReference type="Proteomes" id="UP001595783">
    <property type="component" value="Unassembled WGS sequence"/>
</dbReference>
<dbReference type="Pfam" id="PF05698">
    <property type="entry name" value="Trigger_C"/>
    <property type="match status" value="1"/>
</dbReference>
<dbReference type="Pfam" id="PF05697">
    <property type="entry name" value="Trigger_N"/>
    <property type="match status" value="1"/>
</dbReference>
<evidence type="ECO:0000256" key="6">
    <source>
        <dbReference type="ARBA" id="ARBA00023110"/>
    </source>
</evidence>
<evidence type="ECO:0000256" key="8">
    <source>
        <dbReference type="ARBA" id="ARBA00023235"/>
    </source>
</evidence>
<evidence type="ECO:0000256" key="3">
    <source>
        <dbReference type="ARBA" id="ARBA00013194"/>
    </source>
</evidence>
<comment type="subcellular location">
    <subcellularLocation>
        <location evidence="10">Cytoplasm</location>
    </subcellularLocation>
    <text evidence="10">About half TF is bound to the ribosome near the polypeptide exit tunnel while the other half is free in the cytoplasm.</text>
</comment>
<accession>A0ABV7ZJM7</accession>
<keyword evidence="7 10" id="KW-0143">Chaperone</keyword>
<dbReference type="PANTHER" id="PTHR30560:SF3">
    <property type="entry name" value="TRIGGER FACTOR-LIKE PROTEIN TIG, CHLOROPLASTIC"/>
    <property type="match status" value="1"/>
</dbReference>
<dbReference type="SUPFAM" id="SSF102735">
    <property type="entry name" value="Trigger factor ribosome-binding domain"/>
    <property type="match status" value="1"/>
</dbReference>
<dbReference type="PROSITE" id="PS50059">
    <property type="entry name" value="FKBP_PPIASE"/>
    <property type="match status" value="1"/>
</dbReference>
<dbReference type="InterPro" id="IPR008880">
    <property type="entry name" value="Trigger_fac_C"/>
</dbReference>
<dbReference type="EC" id="5.2.1.8" evidence="3 10"/>
<dbReference type="Gene3D" id="1.10.3120.10">
    <property type="entry name" value="Trigger factor, C-terminal domain"/>
    <property type="match status" value="1"/>
</dbReference>
<evidence type="ECO:0000256" key="1">
    <source>
        <dbReference type="ARBA" id="ARBA00000971"/>
    </source>
</evidence>
<dbReference type="RefSeq" id="WP_104752435.1">
    <property type="nucleotide sequence ID" value="NZ_FZMF01000026.1"/>
</dbReference>
<dbReference type="InterPro" id="IPR008881">
    <property type="entry name" value="Trigger_fac_ribosome-bd_bac"/>
</dbReference>
<comment type="catalytic activity">
    <reaction evidence="1 10 11">
        <text>[protein]-peptidylproline (omega=180) = [protein]-peptidylproline (omega=0)</text>
        <dbReference type="Rhea" id="RHEA:16237"/>
        <dbReference type="Rhea" id="RHEA-COMP:10747"/>
        <dbReference type="Rhea" id="RHEA-COMP:10748"/>
        <dbReference type="ChEBI" id="CHEBI:83833"/>
        <dbReference type="ChEBI" id="CHEBI:83834"/>
        <dbReference type="EC" id="5.2.1.8"/>
    </reaction>
</comment>
<comment type="caution">
    <text evidence="14">The sequence shown here is derived from an EMBL/GenBank/DDBJ whole genome shotgun (WGS) entry which is preliminary data.</text>
</comment>
<organism evidence="14 15">
    <name type="scientific">Helicobacter baculiformis</name>
    <dbReference type="NCBI Taxonomy" id="427351"/>
    <lineage>
        <taxon>Bacteria</taxon>
        <taxon>Pseudomonadati</taxon>
        <taxon>Campylobacterota</taxon>
        <taxon>Epsilonproteobacteria</taxon>
        <taxon>Campylobacterales</taxon>
        <taxon>Helicobacteraceae</taxon>
        <taxon>Helicobacter</taxon>
    </lineage>
</organism>
<dbReference type="PANTHER" id="PTHR30560">
    <property type="entry name" value="TRIGGER FACTOR CHAPERONE AND PEPTIDYL-PROLYL CIS/TRANS ISOMERASE"/>
    <property type="match status" value="1"/>
</dbReference>
<keyword evidence="8 10" id="KW-0413">Isomerase</keyword>
<dbReference type="NCBIfam" id="TIGR00115">
    <property type="entry name" value="tig"/>
    <property type="match status" value="1"/>
</dbReference>
<evidence type="ECO:0000256" key="5">
    <source>
        <dbReference type="ARBA" id="ARBA00022490"/>
    </source>
</evidence>
<comment type="domain">
    <text evidence="10">Consists of 3 domains; the N-terminus binds the ribosome, the middle domain has PPIase activity, while the C-terminus has intrinsic chaperone activity on its own.</text>
</comment>
<dbReference type="InterPro" id="IPR036611">
    <property type="entry name" value="Trigger_fac_ribosome-bd_sf"/>
</dbReference>
<gene>
    <name evidence="10 14" type="primary">tig</name>
    <name evidence="14" type="ORF">ACFOPX_03850</name>
</gene>
<evidence type="ECO:0000256" key="2">
    <source>
        <dbReference type="ARBA" id="ARBA00005464"/>
    </source>
</evidence>